<dbReference type="Gene3D" id="3.40.50.300">
    <property type="entry name" value="P-loop containing nucleotide triphosphate hydrolases"/>
    <property type="match status" value="1"/>
</dbReference>
<evidence type="ECO:0000256" key="4">
    <source>
        <dbReference type="ARBA" id="ARBA00022840"/>
    </source>
</evidence>
<accession>A0A1J5Q3T2</accession>
<dbReference type="InterPro" id="IPR027417">
    <property type="entry name" value="P-loop_NTPase"/>
</dbReference>
<comment type="caution">
    <text evidence="6">The sequence shown here is derived from an EMBL/GenBank/DDBJ whole genome shotgun (WGS) entry which is preliminary data.</text>
</comment>
<dbReference type="EC" id="3.6.3.40" evidence="6"/>
<evidence type="ECO:0000259" key="5">
    <source>
        <dbReference type="PROSITE" id="PS50893"/>
    </source>
</evidence>
<keyword evidence="6" id="KW-0378">Hydrolase</keyword>
<comment type="similarity">
    <text evidence="1">Belongs to the ABC transporter superfamily.</text>
</comment>
<reference evidence="6" key="1">
    <citation type="submission" date="2016-10" db="EMBL/GenBank/DDBJ databases">
        <title>Sequence of Gallionella enrichment culture.</title>
        <authorList>
            <person name="Poehlein A."/>
            <person name="Muehling M."/>
            <person name="Daniel R."/>
        </authorList>
    </citation>
    <scope>NUCLEOTIDE SEQUENCE</scope>
</reference>
<feature type="domain" description="ABC transporter" evidence="5">
    <location>
        <begin position="25"/>
        <end position="245"/>
    </location>
</feature>
<dbReference type="PROSITE" id="PS50893">
    <property type="entry name" value="ABC_TRANSPORTER_2"/>
    <property type="match status" value="1"/>
</dbReference>
<dbReference type="Pfam" id="PF00005">
    <property type="entry name" value="ABC_tran"/>
    <property type="match status" value="1"/>
</dbReference>
<sequence length="246" mass="26811">MHDEIVSVSDVSLTYRIVHGASSSIKESALNFIQRRISTTDFTALNDVSFTLNRGETLAVIGRNGAGKSTLLKVLARVLPPTKGRVIVRGSVAPMIELAAGFNPELTGTENAVLYSAILGRDVKRVRARLETIADWAGVADHMDTPIRTFSSGMVARLAFAVATDEIPDLLLVDEVLSVGDAEFREKSGLRMRELMAQDTGVVLVTHDLETVRKMATRALWLERGKARAFGDVEEVVDAYVADQKN</sequence>
<organism evidence="6">
    <name type="scientific">mine drainage metagenome</name>
    <dbReference type="NCBI Taxonomy" id="410659"/>
    <lineage>
        <taxon>unclassified sequences</taxon>
        <taxon>metagenomes</taxon>
        <taxon>ecological metagenomes</taxon>
    </lineage>
</organism>
<dbReference type="GO" id="GO:0005524">
    <property type="term" value="F:ATP binding"/>
    <property type="evidence" value="ECO:0007669"/>
    <property type="project" value="UniProtKB-KW"/>
</dbReference>
<dbReference type="EMBL" id="MLJW01001496">
    <property type="protein sequence ID" value="OIQ77976.1"/>
    <property type="molecule type" value="Genomic_DNA"/>
</dbReference>
<proteinExistence type="inferred from homology"/>
<evidence type="ECO:0000313" key="6">
    <source>
        <dbReference type="EMBL" id="OIQ77976.1"/>
    </source>
</evidence>
<dbReference type="InterPro" id="IPR015860">
    <property type="entry name" value="ABC_transpr_TagH-like"/>
</dbReference>
<keyword evidence="4 6" id="KW-0067">ATP-binding</keyword>
<gene>
    <name evidence="6" type="primary">tagH_8</name>
    <name evidence="6" type="ORF">GALL_403250</name>
</gene>
<name>A0A1J5Q3T2_9ZZZZ</name>
<dbReference type="InterPro" id="IPR003593">
    <property type="entry name" value="AAA+_ATPase"/>
</dbReference>
<dbReference type="InterPro" id="IPR050683">
    <property type="entry name" value="Bact_Polysacc_Export_ATP-bd"/>
</dbReference>
<dbReference type="CDD" id="cd03220">
    <property type="entry name" value="ABC_KpsT_Wzt"/>
    <property type="match status" value="1"/>
</dbReference>
<dbReference type="GO" id="GO:0140359">
    <property type="term" value="F:ABC-type transporter activity"/>
    <property type="evidence" value="ECO:0007669"/>
    <property type="project" value="InterPro"/>
</dbReference>
<dbReference type="GO" id="GO:0016887">
    <property type="term" value="F:ATP hydrolysis activity"/>
    <property type="evidence" value="ECO:0007669"/>
    <property type="project" value="InterPro"/>
</dbReference>
<protein>
    <submittedName>
        <fullName evidence="6">Teichoic acids export ATP-binding protein TagH</fullName>
        <ecNumber evidence="6">3.6.3.40</ecNumber>
    </submittedName>
</protein>
<dbReference type="PANTHER" id="PTHR46743">
    <property type="entry name" value="TEICHOIC ACIDS EXPORT ATP-BINDING PROTEIN TAGH"/>
    <property type="match status" value="1"/>
</dbReference>
<dbReference type="AlphaFoldDB" id="A0A1J5Q3T2"/>
<evidence type="ECO:0000256" key="2">
    <source>
        <dbReference type="ARBA" id="ARBA00022448"/>
    </source>
</evidence>
<keyword evidence="3" id="KW-0547">Nucleotide-binding</keyword>
<keyword evidence="2" id="KW-0813">Transport</keyword>
<evidence type="ECO:0000256" key="3">
    <source>
        <dbReference type="ARBA" id="ARBA00022741"/>
    </source>
</evidence>
<dbReference type="InterPro" id="IPR003439">
    <property type="entry name" value="ABC_transporter-like_ATP-bd"/>
</dbReference>
<dbReference type="GO" id="GO:0016020">
    <property type="term" value="C:membrane"/>
    <property type="evidence" value="ECO:0007669"/>
    <property type="project" value="InterPro"/>
</dbReference>
<dbReference type="PANTHER" id="PTHR46743:SF2">
    <property type="entry name" value="TEICHOIC ACIDS EXPORT ATP-BINDING PROTEIN TAGH"/>
    <property type="match status" value="1"/>
</dbReference>
<evidence type="ECO:0000256" key="1">
    <source>
        <dbReference type="ARBA" id="ARBA00005417"/>
    </source>
</evidence>
<dbReference type="SMART" id="SM00382">
    <property type="entry name" value="AAA"/>
    <property type="match status" value="1"/>
</dbReference>
<dbReference type="SUPFAM" id="SSF52540">
    <property type="entry name" value="P-loop containing nucleoside triphosphate hydrolases"/>
    <property type="match status" value="1"/>
</dbReference>